<dbReference type="Proteomes" id="UP000443353">
    <property type="component" value="Unassembled WGS sequence"/>
</dbReference>
<comment type="caution">
    <text evidence="1">The sequence shown here is derived from an EMBL/GenBank/DDBJ whole genome shotgun (WGS) entry which is preliminary data.</text>
</comment>
<evidence type="ECO:0000313" key="1">
    <source>
        <dbReference type="EMBL" id="MVW59866.1"/>
    </source>
</evidence>
<dbReference type="Pfam" id="PF13618">
    <property type="entry name" value="Gluconate_2-dh3"/>
    <property type="match status" value="1"/>
</dbReference>
<sequence length="212" mass="22744">MLAKKTIHAETSMNIHMTRRAALGALLAGVATAGAWTSVSAAAALQGAGASAARTAGLTRSELKILTVAADVIVPVTDTPGAVAAGVPHFIDALAKHWMNADELAQFRAGLADLDKRAHQRYQRGFAACTPAQATAILQDLRTSSPYEGRTFELAARIEDPKAPFYLRLRDLVVYGYFTSEIGSTKELRYVAVPGRFDGDVDVKTWPYQNVI</sequence>
<keyword evidence="2" id="KW-1185">Reference proteome</keyword>
<dbReference type="InterPro" id="IPR027056">
    <property type="entry name" value="Gluconate_2DH_su3"/>
</dbReference>
<evidence type="ECO:0000313" key="2">
    <source>
        <dbReference type="Proteomes" id="UP000443353"/>
    </source>
</evidence>
<dbReference type="AlphaFoldDB" id="A0A7X3K7G7"/>
<accession>A0A7X3K7G7</accession>
<organism evidence="1 2">
    <name type="scientific">Massilia cellulosiltytica</name>
    <dbReference type="NCBI Taxonomy" id="2683234"/>
    <lineage>
        <taxon>Bacteria</taxon>
        <taxon>Pseudomonadati</taxon>
        <taxon>Pseudomonadota</taxon>
        <taxon>Betaproteobacteria</taxon>
        <taxon>Burkholderiales</taxon>
        <taxon>Oxalobacteraceae</taxon>
        <taxon>Telluria group</taxon>
        <taxon>Massilia</taxon>
    </lineage>
</organism>
<reference evidence="1 2" key="1">
    <citation type="submission" date="2019-12" db="EMBL/GenBank/DDBJ databases">
        <authorList>
            <person name="Li C."/>
            <person name="Zhao J."/>
        </authorList>
    </citation>
    <scope>NUCLEOTIDE SEQUENCE [LARGE SCALE GENOMIC DNA]</scope>
    <source>
        <strain evidence="1 2">NEAU-DD11</strain>
    </source>
</reference>
<proteinExistence type="predicted"/>
<name>A0A7X3K7G7_9BURK</name>
<dbReference type="InterPro" id="IPR006311">
    <property type="entry name" value="TAT_signal"/>
</dbReference>
<dbReference type="EMBL" id="WSES01000002">
    <property type="protein sequence ID" value="MVW59866.1"/>
    <property type="molecule type" value="Genomic_DNA"/>
</dbReference>
<evidence type="ECO:0008006" key="3">
    <source>
        <dbReference type="Google" id="ProtNLM"/>
    </source>
</evidence>
<gene>
    <name evidence="1" type="ORF">GPY61_07970</name>
</gene>
<protein>
    <recommendedName>
        <fullName evidence="3">Gluconate 2-dehydrogenase subunit 3 family protein</fullName>
    </recommendedName>
</protein>
<dbReference type="PROSITE" id="PS51318">
    <property type="entry name" value="TAT"/>
    <property type="match status" value="1"/>
</dbReference>